<feature type="domain" description="NAD-dependent epimerase/dehydratase" evidence="2">
    <location>
        <begin position="7"/>
        <end position="245"/>
    </location>
</feature>
<gene>
    <name evidence="3" type="ORF">GCM10010911_04370</name>
</gene>
<evidence type="ECO:0000259" key="2">
    <source>
        <dbReference type="Pfam" id="PF01370"/>
    </source>
</evidence>
<dbReference type="Gene3D" id="3.90.25.10">
    <property type="entry name" value="UDP-galactose 4-epimerase, domain 1"/>
    <property type="match status" value="1"/>
</dbReference>
<dbReference type="AlphaFoldDB" id="A0A916YKF5"/>
<evidence type="ECO:0000313" key="3">
    <source>
        <dbReference type="EMBL" id="GGD49950.1"/>
    </source>
</evidence>
<dbReference type="EMBL" id="BMHP01000001">
    <property type="protein sequence ID" value="GGD49950.1"/>
    <property type="molecule type" value="Genomic_DNA"/>
</dbReference>
<keyword evidence="4" id="KW-1185">Reference proteome</keyword>
<evidence type="ECO:0000256" key="1">
    <source>
        <dbReference type="ARBA" id="ARBA00007637"/>
    </source>
</evidence>
<dbReference type="Proteomes" id="UP000612456">
    <property type="component" value="Unassembled WGS sequence"/>
</dbReference>
<evidence type="ECO:0000313" key="4">
    <source>
        <dbReference type="Proteomes" id="UP000612456"/>
    </source>
</evidence>
<proteinExistence type="inferred from homology"/>
<dbReference type="Gene3D" id="3.40.50.720">
    <property type="entry name" value="NAD(P)-binding Rossmann-like Domain"/>
    <property type="match status" value="1"/>
</dbReference>
<name>A0A916YKF5_9BACL</name>
<comment type="caution">
    <text evidence="3">The sequence shown here is derived from an EMBL/GenBank/DDBJ whole genome shotgun (WGS) entry which is preliminary data.</text>
</comment>
<accession>A0A916YKF5</accession>
<dbReference type="PANTHER" id="PTHR43000">
    <property type="entry name" value="DTDP-D-GLUCOSE 4,6-DEHYDRATASE-RELATED"/>
    <property type="match status" value="1"/>
</dbReference>
<reference evidence="3" key="1">
    <citation type="journal article" date="2014" name="Int. J. Syst. Evol. Microbiol.">
        <title>Complete genome sequence of Corynebacterium casei LMG S-19264T (=DSM 44701T), isolated from a smear-ripened cheese.</title>
        <authorList>
            <consortium name="US DOE Joint Genome Institute (JGI-PGF)"/>
            <person name="Walter F."/>
            <person name="Albersmeier A."/>
            <person name="Kalinowski J."/>
            <person name="Ruckert C."/>
        </authorList>
    </citation>
    <scope>NUCLEOTIDE SEQUENCE</scope>
    <source>
        <strain evidence="3">CGMCC 1.15178</strain>
    </source>
</reference>
<comment type="similarity">
    <text evidence="1">Belongs to the NAD(P)-dependent epimerase/dehydratase family.</text>
</comment>
<protein>
    <submittedName>
        <fullName evidence="3">UDP-2-acetamido-2,6-dideoxy-hexulose 4-reductase</fullName>
    </submittedName>
</protein>
<dbReference type="InterPro" id="IPR036291">
    <property type="entry name" value="NAD(P)-bd_dom_sf"/>
</dbReference>
<sequence>MSRPRLLITGAGGFCGEHACRYFSASGWDVTALVRRLPSEGESSWLEQASLVLDGDLILPEEADDIVAQAQPEYVLHLAGKNAVAPSWVAPIDTLQSNVMGTVNLLEAVRKLAGSGLNCRVLVVGSMLRFHLPPEGTAPVPPHPYSLSKTMQVLAAQSWSALYGMPVVVAEPSNLIGPGRSSGLCTLLARYAAMMERAEAGCGERPQPMKLSSRTETRDVLDVRDAIRAYELLLLHGHEGGIYPVASGVMHPLGELADIFSSLIACPLEFDIGSSDAPSPLPVHCQAVRSLGWSPAIPLRQSLEDVLNDARRLDC</sequence>
<dbReference type="RefSeq" id="WP_188988689.1">
    <property type="nucleotide sequence ID" value="NZ_BMHP01000001.1"/>
</dbReference>
<dbReference type="Pfam" id="PF01370">
    <property type="entry name" value="Epimerase"/>
    <property type="match status" value="1"/>
</dbReference>
<organism evidence="3 4">
    <name type="scientific">Paenibacillus nasutitermitis</name>
    <dbReference type="NCBI Taxonomy" id="1652958"/>
    <lineage>
        <taxon>Bacteria</taxon>
        <taxon>Bacillati</taxon>
        <taxon>Bacillota</taxon>
        <taxon>Bacilli</taxon>
        <taxon>Bacillales</taxon>
        <taxon>Paenibacillaceae</taxon>
        <taxon>Paenibacillus</taxon>
    </lineage>
</organism>
<reference evidence="3" key="2">
    <citation type="submission" date="2020-09" db="EMBL/GenBank/DDBJ databases">
        <authorList>
            <person name="Sun Q."/>
            <person name="Zhou Y."/>
        </authorList>
    </citation>
    <scope>NUCLEOTIDE SEQUENCE</scope>
    <source>
        <strain evidence="3">CGMCC 1.15178</strain>
    </source>
</reference>
<dbReference type="InterPro" id="IPR001509">
    <property type="entry name" value="Epimerase_deHydtase"/>
</dbReference>
<dbReference type="SUPFAM" id="SSF51735">
    <property type="entry name" value="NAD(P)-binding Rossmann-fold domains"/>
    <property type="match status" value="1"/>
</dbReference>